<dbReference type="EMBL" id="PPSL01000008">
    <property type="protein sequence ID" value="PQJ09021.1"/>
    <property type="molecule type" value="Genomic_DNA"/>
</dbReference>
<dbReference type="SUPFAM" id="SSF48317">
    <property type="entry name" value="Acid phosphatase/Vanadium-dependent haloperoxidase"/>
    <property type="match status" value="1"/>
</dbReference>
<dbReference type="PANTHER" id="PTHR14969:SF13">
    <property type="entry name" value="AT30094P"/>
    <property type="match status" value="1"/>
</dbReference>
<evidence type="ECO:0000259" key="2">
    <source>
        <dbReference type="SMART" id="SM00014"/>
    </source>
</evidence>
<keyword evidence="1" id="KW-0732">Signal</keyword>
<dbReference type="OrthoDB" id="9773582at2"/>
<dbReference type="CDD" id="cd01610">
    <property type="entry name" value="PAP2_like"/>
    <property type="match status" value="1"/>
</dbReference>
<gene>
    <name evidence="3" type="ORF">CJD36_020800</name>
</gene>
<dbReference type="RefSeq" id="WP_105041142.1">
    <property type="nucleotide sequence ID" value="NZ_PPSL01000008.1"/>
</dbReference>
<accession>A0A2S7SQW7</accession>
<reference evidence="3 4" key="1">
    <citation type="submission" date="2018-01" db="EMBL/GenBank/DDBJ databases">
        <title>A novel member of the phylum Bacteroidetes isolated from glacier ice.</title>
        <authorList>
            <person name="Liu Q."/>
            <person name="Xin Y.-H."/>
        </authorList>
    </citation>
    <scope>NUCLEOTIDE SEQUENCE [LARGE SCALE GENOMIC DNA]</scope>
    <source>
        <strain evidence="3 4">RB1R16</strain>
    </source>
</reference>
<keyword evidence="4" id="KW-1185">Reference proteome</keyword>
<evidence type="ECO:0000313" key="4">
    <source>
        <dbReference type="Proteomes" id="UP000239872"/>
    </source>
</evidence>
<dbReference type="Gene3D" id="1.20.144.10">
    <property type="entry name" value="Phosphatidic acid phosphatase type 2/haloperoxidase"/>
    <property type="match status" value="1"/>
</dbReference>
<dbReference type="Proteomes" id="UP000239872">
    <property type="component" value="Unassembled WGS sequence"/>
</dbReference>
<dbReference type="AlphaFoldDB" id="A0A2S7SQW7"/>
<organism evidence="3 4">
    <name type="scientific">Flavipsychrobacter stenotrophus</name>
    <dbReference type="NCBI Taxonomy" id="2077091"/>
    <lineage>
        <taxon>Bacteria</taxon>
        <taxon>Pseudomonadati</taxon>
        <taxon>Bacteroidota</taxon>
        <taxon>Chitinophagia</taxon>
        <taxon>Chitinophagales</taxon>
        <taxon>Chitinophagaceae</taxon>
        <taxon>Flavipsychrobacter</taxon>
    </lineage>
</organism>
<proteinExistence type="predicted"/>
<feature type="chain" id="PRO_5015627462" evidence="1">
    <location>
        <begin position="29"/>
        <end position="210"/>
    </location>
</feature>
<sequence>MEKTSANIFGNCLIILLLCITCRTSAQDADINILKDINLNRNKSLDNGMATLTNSVYPISAALPISELVAGYARHDKQLITRGWTTVAAVGTNFIVTFGLKYGVDRPRPYITYPELQPYKHNRDASFPSGHTSFSFNTATSLTILFPKWYVAVPAYAWAASVGYSRMYLGMHYPTDVLAGAIVGTGTAILADKGNKWLQHHRKKNAHIEH</sequence>
<dbReference type="InterPro" id="IPR000326">
    <property type="entry name" value="PAP2/HPO"/>
</dbReference>
<name>A0A2S7SQW7_9BACT</name>
<dbReference type="InterPro" id="IPR036938">
    <property type="entry name" value="PAP2/HPO_sf"/>
</dbReference>
<comment type="caution">
    <text evidence="3">The sequence shown here is derived from an EMBL/GenBank/DDBJ whole genome shotgun (WGS) entry which is preliminary data.</text>
</comment>
<dbReference type="Pfam" id="PF01569">
    <property type="entry name" value="PAP2"/>
    <property type="match status" value="1"/>
</dbReference>
<protein>
    <submittedName>
        <fullName evidence="3">Phosphoesterase PA-phosphatase</fullName>
    </submittedName>
</protein>
<feature type="signal peptide" evidence="1">
    <location>
        <begin position="1"/>
        <end position="28"/>
    </location>
</feature>
<dbReference type="PANTHER" id="PTHR14969">
    <property type="entry name" value="SPHINGOSINE-1-PHOSPHATE PHOSPHOHYDROLASE"/>
    <property type="match status" value="1"/>
</dbReference>
<dbReference type="SMART" id="SM00014">
    <property type="entry name" value="acidPPc"/>
    <property type="match status" value="1"/>
</dbReference>
<feature type="domain" description="Phosphatidic acid phosphatase type 2/haloperoxidase" evidence="2">
    <location>
        <begin position="82"/>
        <end position="192"/>
    </location>
</feature>
<evidence type="ECO:0000313" key="3">
    <source>
        <dbReference type="EMBL" id="PQJ09021.1"/>
    </source>
</evidence>
<evidence type="ECO:0000256" key="1">
    <source>
        <dbReference type="SAM" id="SignalP"/>
    </source>
</evidence>